<dbReference type="EMBL" id="AP025516">
    <property type="protein sequence ID" value="BDD88197.1"/>
    <property type="molecule type" value="Genomic_DNA"/>
</dbReference>
<proteinExistence type="predicted"/>
<feature type="compositionally biased region" description="Basic and acidic residues" evidence="1">
    <location>
        <begin position="36"/>
        <end position="56"/>
    </location>
</feature>
<evidence type="ECO:0000313" key="2">
    <source>
        <dbReference type="EMBL" id="BDD88197.1"/>
    </source>
</evidence>
<reference evidence="2 3" key="1">
    <citation type="submission" date="2022-01" db="EMBL/GenBank/DDBJ databases">
        <title>Desulfofustis limnae sp. nov., a novel mesophilic sulfate-reducing bacterium isolated from marsh soil.</title>
        <authorList>
            <person name="Watanabe M."/>
            <person name="Takahashi A."/>
            <person name="Kojima H."/>
            <person name="Fukui M."/>
        </authorList>
    </citation>
    <scope>NUCLEOTIDE SEQUENCE [LARGE SCALE GENOMIC DNA]</scope>
    <source>
        <strain evidence="2 3">PPLL</strain>
    </source>
</reference>
<protein>
    <submittedName>
        <fullName evidence="2">Uncharacterized protein</fullName>
    </submittedName>
</protein>
<dbReference type="Proteomes" id="UP000830055">
    <property type="component" value="Chromosome"/>
</dbReference>
<accession>A0ABN6MAS2</accession>
<gene>
    <name evidence="2" type="ORF">DPPLL_25620</name>
</gene>
<organism evidence="2 3">
    <name type="scientific">Desulfofustis limnaeus</name>
    <dbReference type="NCBI Taxonomy" id="2740163"/>
    <lineage>
        <taxon>Bacteria</taxon>
        <taxon>Pseudomonadati</taxon>
        <taxon>Thermodesulfobacteriota</taxon>
        <taxon>Desulfobulbia</taxon>
        <taxon>Desulfobulbales</taxon>
        <taxon>Desulfocapsaceae</taxon>
        <taxon>Desulfofustis</taxon>
    </lineage>
</organism>
<feature type="region of interest" description="Disordered" evidence="1">
    <location>
        <begin position="1"/>
        <end position="71"/>
    </location>
</feature>
<keyword evidence="3" id="KW-1185">Reference proteome</keyword>
<sequence>MTSRAFLAMQPVLDHHSEQKEQGGQQDRPPGVEPLDTCHGHHDKGDERKKDEKKDPTQSSDSGQSLTYVRR</sequence>
<evidence type="ECO:0000313" key="3">
    <source>
        <dbReference type="Proteomes" id="UP000830055"/>
    </source>
</evidence>
<name>A0ABN6MAS2_9BACT</name>
<evidence type="ECO:0000256" key="1">
    <source>
        <dbReference type="SAM" id="MobiDB-lite"/>
    </source>
</evidence>
<feature type="compositionally biased region" description="Polar residues" evidence="1">
    <location>
        <begin position="57"/>
        <end position="71"/>
    </location>
</feature>